<protein>
    <submittedName>
        <fullName evidence="1">Uncharacterized protein</fullName>
    </submittedName>
</protein>
<dbReference type="EMBL" id="JBHTIU010000082">
    <property type="protein sequence ID" value="MFD0871526.1"/>
    <property type="molecule type" value="Genomic_DNA"/>
</dbReference>
<sequence>MSPILGYKIKSLTYDHSPGRYIKIKEPSRVESSICFPQGSYLPGIEIYRIIPSLSSKSTSKLQVFLGKSRALPYSKAIVQVFGAIFAKWPHFGKKNCTFELLSPYF</sequence>
<organism evidence="1 2">
    <name type="scientific">Paenibacillus residui</name>
    <dbReference type="NCBI Taxonomy" id="629724"/>
    <lineage>
        <taxon>Bacteria</taxon>
        <taxon>Bacillati</taxon>
        <taxon>Bacillota</taxon>
        <taxon>Bacilli</taxon>
        <taxon>Bacillales</taxon>
        <taxon>Paenibacillaceae</taxon>
        <taxon>Paenibacillus</taxon>
    </lineage>
</organism>
<name>A0ABW3DF40_9BACL</name>
<keyword evidence="2" id="KW-1185">Reference proteome</keyword>
<evidence type="ECO:0000313" key="1">
    <source>
        <dbReference type="EMBL" id="MFD0871526.1"/>
    </source>
</evidence>
<evidence type="ECO:0000313" key="2">
    <source>
        <dbReference type="Proteomes" id="UP001597120"/>
    </source>
</evidence>
<proteinExistence type="predicted"/>
<reference evidence="2" key="1">
    <citation type="journal article" date="2019" name="Int. J. Syst. Evol. Microbiol.">
        <title>The Global Catalogue of Microorganisms (GCM) 10K type strain sequencing project: providing services to taxonomists for standard genome sequencing and annotation.</title>
        <authorList>
            <consortium name="The Broad Institute Genomics Platform"/>
            <consortium name="The Broad Institute Genome Sequencing Center for Infectious Disease"/>
            <person name="Wu L."/>
            <person name="Ma J."/>
        </authorList>
    </citation>
    <scope>NUCLEOTIDE SEQUENCE [LARGE SCALE GENOMIC DNA]</scope>
    <source>
        <strain evidence="2">CCUG 57263</strain>
    </source>
</reference>
<accession>A0ABW3DF40</accession>
<dbReference type="Proteomes" id="UP001597120">
    <property type="component" value="Unassembled WGS sequence"/>
</dbReference>
<gene>
    <name evidence="1" type="ORF">ACFQ03_20505</name>
</gene>
<comment type="caution">
    <text evidence="1">The sequence shown here is derived from an EMBL/GenBank/DDBJ whole genome shotgun (WGS) entry which is preliminary data.</text>
</comment>
<dbReference type="RefSeq" id="WP_379290610.1">
    <property type="nucleotide sequence ID" value="NZ_JBHTIU010000082.1"/>
</dbReference>